<dbReference type="InterPro" id="IPR024752">
    <property type="entry name" value="Myb/SANT-like_dom"/>
</dbReference>
<keyword evidence="4" id="KW-1185">Reference proteome</keyword>
<sequence>MTINDVVKKYREYWTAVMDDVLIDALLHQHHLGNRNGSVFTTHAYDNIVKELRKNLRTNRQAKDCYDVLKNGLSGFAWSPITKIWSAEPEVWESLIQAKPKANELKNKPIPNYNKLVELYGKDRAIGEQFETASEMRQRWATSTGEGSMENIEDIDHLVAQKEVTFESCDNVGDNNVGEASSKAKKRKTSENEDMEQIMRAIQDVALAMREGNSALREGNLIFERSLACLPTPKQDVFHLLDEIGINSRLRMRTYLHLIKNPKTPET</sequence>
<gene>
    <name evidence="3" type="ORF">SO802_004176</name>
</gene>
<comment type="caution">
    <text evidence="3">The sequence shown here is derived from an EMBL/GenBank/DDBJ whole genome shotgun (WGS) entry which is preliminary data.</text>
</comment>
<proteinExistence type="predicted"/>
<organism evidence="3 4">
    <name type="scientific">Lithocarpus litseifolius</name>
    <dbReference type="NCBI Taxonomy" id="425828"/>
    <lineage>
        <taxon>Eukaryota</taxon>
        <taxon>Viridiplantae</taxon>
        <taxon>Streptophyta</taxon>
        <taxon>Embryophyta</taxon>
        <taxon>Tracheophyta</taxon>
        <taxon>Spermatophyta</taxon>
        <taxon>Magnoliopsida</taxon>
        <taxon>eudicotyledons</taxon>
        <taxon>Gunneridae</taxon>
        <taxon>Pentapetalae</taxon>
        <taxon>rosids</taxon>
        <taxon>fabids</taxon>
        <taxon>Fagales</taxon>
        <taxon>Fagaceae</taxon>
        <taxon>Lithocarpus</taxon>
    </lineage>
</organism>
<dbReference type="EMBL" id="JAZDWU010000001">
    <property type="protein sequence ID" value="KAL0017107.1"/>
    <property type="molecule type" value="Genomic_DNA"/>
</dbReference>
<accession>A0AAW2E263</accession>
<reference evidence="3 4" key="1">
    <citation type="submission" date="2024-01" db="EMBL/GenBank/DDBJ databases">
        <title>A telomere-to-telomere, gap-free genome of sweet tea (Lithocarpus litseifolius).</title>
        <authorList>
            <person name="Zhou J."/>
        </authorList>
    </citation>
    <scope>NUCLEOTIDE SEQUENCE [LARGE SCALE GENOMIC DNA]</scope>
    <source>
        <strain evidence="3">Zhou-2022a</strain>
        <tissue evidence="3">Leaf</tissue>
    </source>
</reference>
<dbReference type="PANTHER" id="PTHR46929">
    <property type="entry name" value="EXPRESSED PROTEIN"/>
    <property type="match status" value="1"/>
</dbReference>
<dbReference type="PANTHER" id="PTHR46929:SF4">
    <property type="entry name" value="MYB_SANT-LIKE DOMAIN-CONTAINING PROTEIN"/>
    <property type="match status" value="1"/>
</dbReference>
<evidence type="ECO:0000313" key="3">
    <source>
        <dbReference type="EMBL" id="KAL0017107.1"/>
    </source>
</evidence>
<evidence type="ECO:0000259" key="2">
    <source>
        <dbReference type="Pfam" id="PF12776"/>
    </source>
</evidence>
<feature type="region of interest" description="Disordered" evidence="1">
    <location>
        <begin position="173"/>
        <end position="194"/>
    </location>
</feature>
<feature type="domain" description="Myb/SANT-like" evidence="2">
    <location>
        <begin position="13"/>
        <end position="93"/>
    </location>
</feature>
<dbReference type="Pfam" id="PF12776">
    <property type="entry name" value="Myb_DNA-bind_3"/>
    <property type="match status" value="1"/>
</dbReference>
<evidence type="ECO:0000256" key="1">
    <source>
        <dbReference type="SAM" id="MobiDB-lite"/>
    </source>
</evidence>
<dbReference type="Proteomes" id="UP001459277">
    <property type="component" value="Unassembled WGS sequence"/>
</dbReference>
<evidence type="ECO:0000313" key="4">
    <source>
        <dbReference type="Proteomes" id="UP001459277"/>
    </source>
</evidence>
<dbReference type="AlphaFoldDB" id="A0AAW2E263"/>
<protein>
    <recommendedName>
        <fullName evidence="2">Myb/SANT-like domain-containing protein</fullName>
    </recommendedName>
</protein>
<name>A0AAW2E263_9ROSI</name>